<evidence type="ECO:0000313" key="3">
    <source>
        <dbReference type="EMBL" id="VDN56672.1"/>
    </source>
</evidence>
<name>A0A0N4U5X8_DRAME</name>
<keyword evidence="2" id="KW-0472">Membrane</keyword>
<protein>
    <submittedName>
        <fullName evidence="3 6">Uncharacterized protein</fullName>
    </submittedName>
</protein>
<gene>
    <name evidence="3" type="ORF">DME_LOCUS6645</name>
</gene>
<evidence type="ECO:0000256" key="2">
    <source>
        <dbReference type="SAM" id="Phobius"/>
    </source>
</evidence>
<keyword evidence="2" id="KW-0812">Transmembrane</keyword>
<evidence type="ECO:0000313" key="4">
    <source>
        <dbReference type="Proteomes" id="UP000038040"/>
    </source>
</evidence>
<keyword evidence="1" id="KW-0175">Coiled coil</keyword>
<dbReference type="STRING" id="318479.A0A0N4U5X8"/>
<dbReference type="WBParaSite" id="DME_0000228501-mRNA-1">
    <property type="protein sequence ID" value="DME_0000228501-mRNA-1"/>
    <property type="gene ID" value="DME_0000228501"/>
</dbReference>
<dbReference type="OrthoDB" id="5847131at2759"/>
<sequence>MAYSDVEEGYSYSSSTQKRPLLRTRSHNGPSFRTLPLFGFLLGLIVAFYIFYLYFVSSDELSEMKRQFNVLEGHSVKLKDENLEMKILLDNYKEKEVTLQNAKELVETKLNECSRNLESIKQDYEKSKVETNNIDKQRSECSKDLLELQNGKNAMEEIIATLRVKVDNYERLIIYLNQTIARLEAEGAKTSEKVVEPFLQKPDQVVQQVDQVDVVHQMHHEARNATTVNIDQVISNVDQAKEGGINFGKVVPLIKSKTEGSEETDFKENIPAPQEMPRVNEQFGVVRPGPGDRVKMEMNGGQVEDGGDSKLVAGFADFQDENMLGDLKENVARIENNDVKAAKI</sequence>
<keyword evidence="2" id="KW-1133">Transmembrane helix</keyword>
<dbReference type="Proteomes" id="UP000038040">
    <property type="component" value="Unplaced"/>
</dbReference>
<dbReference type="Proteomes" id="UP000274756">
    <property type="component" value="Unassembled WGS sequence"/>
</dbReference>
<keyword evidence="5" id="KW-1185">Reference proteome</keyword>
<proteinExistence type="predicted"/>
<reference evidence="3 5" key="2">
    <citation type="submission" date="2018-11" db="EMBL/GenBank/DDBJ databases">
        <authorList>
            <consortium name="Pathogen Informatics"/>
        </authorList>
    </citation>
    <scope>NUCLEOTIDE SEQUENCE [LARGE SCALE GENOMIC DNA]</scope>
</reference>
<evidence type="ECO:0000313" key="5">
    <source>
        <dbReference type="Proteomes" id="UP000274756"/>
    </source>
</evidence>
<dbReference type="EMBL" id="UYYG01001156">
    <property type="protein sequence ID" value="VDN56672.1"/>
    <property type="molecule type" value="Genomic_DNA"/>
</dbReference>
<dbReference type="AlphaFoldDB" id="A0A0N4U5X8"/>
<reference evidence="6" key="1">
    <citation type="submission" date="2017-02" db="UniProtKB">
        <authorList>
            <consortium name="WormBaseParasite"/>
        </authorList>
    </citation>
    <scope>IDENTIFICATION</scope>
</reference>
<feature type="transmembrane region" description="Helical" evidence="2">
    <location>
        <begin position="35"/>
        <end position="56"/>
    </location>
</feature>
<accession>A0A0N4U5X8</accession>
<organism evidence="4 6">
    <name type="scientific">Dracunculus medinensis</name>
    <name type="common">Guinea worm</name>
    <dbReference type="NCBI Taxonomy" id="318479"/>
    <lineage>
        <taxon>Eukaryota</taxon>
        <taxon>Metazoa</taxon>
        <taxon>Ecdysozoa</taxon>
        <taxon>Nematoda</taxon>
        <taxon>Chromadorea</taxon>
        <taxon>Rhabditida</taxon>
        <taxon>Spirurina</taxon>
        <taxon>Dracunculoidea</taxon>
        <taxon>Dracunculidae</taxon>
        <taxon>Dracunculus</taxon>
    </lineage>
</organism>
<feature type="coiled-coil region" evidence="1">
    <location>
        <begin position="85"/>
        <end position="186"/>
    </location>
</feature>
<evidence type="ECO:0000256" key="1">
    <source>
        <dbReference type="SAM" id="Coils"/>
    </source>
</evidence>
<evidence type="ECO:0000313" key="6">
    <source>
        <dbReference type="WBParaSite" id="DME_0000228501-mRNA-1"/>
    </source>
</evidence>